<protein>
    <recommendedName>
        <fullName evidence="6">Ribosomal RNA small subunit methyltransferase G</fullName>
        <ecNumber evidence="6">2.1.1.170</ecNumber>
    </recommendedName>
    <alternativeName>
        <fullName evidence="6">16S rRNA 7-methylguanosine methyltransferase</fullName>
        <shortName evidence="6">16S rRNA m7G methyltransferase</shortName>
    </alternativeName>
</protein>
<comment type="caution">
    <text evidence="7">The sequence shown here is derived from an EMBL/GenBank/DDBJ whole genome shotgun (WGS) entry which is preliminary data.</text>
</comment>
<evidence type="ECO:0000256" key="6">
    <source>
        <dbReference type="HAMAP-Rule" id="MF_00074"/>
    </source>
</evidence>
<dbReference type="GO" id="GO:0005829">
    <property type="term" value="C:cytosol"/>
    <property type="evidence" value="ECO:0007669"/>
    <property type="project" value="TreeGrafter"/>
</dbReference>
<evidence type="ECO:0000313" key="7">
    <source>
        <dbReference type="EMBL" id="RXZ30349.1"/>
    </source>
</evidence>
<reference evidence="7 8" key="1">
    <citation type="submission" date="2019-01" db="EMBL/GenBank/DDBJ databases">
        <title>Sphingomonas mucosissima sp. nov. and Sphingomonas desiccabilis sp. nov., from biological soil crusts in the Colorado Plateau, USA.</title>
        <authorList>
            <person name="Zhu D."/>
        </authorList>
    </citation>
    <scope>NUCLEOTIDE SEQUENCE [LARGE SCALE GENOMIC DNA]</scope>
    <source>
        <strain evidence="7 8">CP1D</strain>
    </source>
</reference>
<keyword evidence="2 6" id="KW-0698">rRNA processing</keyword>
<dbReference type="OrthoDB" id="9808773at2"/>
<keyword evidence="8" id="KW-1185">Reference proteome</keyword>
<dbReference type="InterPro" id="IPR029063">
    <property type="entry name" value="SAM-dependent_MTases_sf"/>
</dbReference>
<feature type="binding site" evidence="6">
    <location>
        <position position="78"/>
    </location>
    <ligand>
        <name>S-adenosyl-L-methionine</name>
        <dbReference type="ChEBI" id="CHEBI:59789"/>
    </ligand>
</feature>
<dbReference type="Proteomes" id="UP000292347">
    <property type="component" value="Unassembled WGS sequence"/>
</dbReference>
<dbReference type="AlphaFoldDB" id="A0A4Q2IM69"/>
<dbReference type="HAMAP" id="MF_00074">
    <property type="entry name" value="16SrRNA_methyltr_G"/>
    <property type="match status" value="1"/>
</dbReference>
<name>A0A4Q2IM69_9SPHN</name>
<comment type="function">
    <text evidence="6">Specifically methylates the N7 position of guanine in position 527 of 16S rRNA.</text>
</comment>
<dbReference type="PANTHER" id="PTHR31760:SF0">
    <property type="entry name" value="S-ADENOSYL-L-METHIONINE-DEPENDENT METHYLTRANSFERASES SUPERFAMILY PROTEIN"/>
    <property type="match status" value="1"/>
</dbReference>
<comment type="catalytic activity">
    <reaction evidence="6">
        <text>guanosine(527) in 16S rRNA + S-adenosyl-L-methionine = N(7)-methylguanosine(527) in 16S rRNA + S-adenosyl-L-homocysteine</text>
        <dbReference type="Rhea" id="RHEA:42732"/>
        <dbReference type="Rhea" id="RHEA-COMP:10209"/>
        <dbReference type="Rhea" id="RHEA-COMP:10210"/>
        <dbReference type="ChEBI" id="CHEBI:57856"/>
        <dbReference type="ChEBI" id="CHEBI:59789"/>
        <dbReference type="ChEBI" id="CHEBI:74269"/>
        <dbReference type="ChEBI" id="CHEBI:74480"/>
        <dbReference type="EC" id="2.1.1.170"/>
    </reaction>
</comment>
<comment type="subcellular location">
    <subcellularLocation>
        <location evidence="6">Cytoplasm</location>
    </subcellularLocation>
</comment>
<evidence type="ECO:0000256" key="1">
    <source>
        <dbReference type="ARBA" id="ARBA00022490"/>
    </source>
</evidence>
<dbReference type="EC" id="2.1.1.170" evidence="6"/>
<gene>
    <name evidence="6 7" type="primary">rsmG</name>
    <name evidence="7" type="ORF">EO081_14195</name>
</gene>
<dbReference type="PANTHER" id="PTHR31760">
    <property type="entry name" value="S-ADENOSYL-L-METHIONINE-DEPENDENT METHYLTRANSFERASES SUPERFAMILY PROTEIN"/>
    <property type="match status" value="1"/>
</dbReference>
<sequence length="205" mass="22244">MTEEEARSWFADRYDAARVGRVGRFLDVVREESGRQNLVAASTLPNLWFRHGLDSAQLVELAEDRNGLWIDIGTGGGFPGMVVAILRDAPTLLVEPRQKRASFLRDAADALGLAHVRVEQKRAESLAPQPPAAIVSARAVAALPALFGGAAHLTDRKTLWLLPKGRSARSEVEALTGSWQGLFHVEHSLTDPESLIVIARGITPA</sequence>
<evidence type="ECO:0000256" key="4">
    <source>
        <dbReference type="ARBA" id="ARBA00022679"/>
    </source>
</evidence>
<dbReference type="NCBIfam" id="TIGR00138">
    <property type="entry name" value="rsmG_gidB"/>
    <property type="match status" value="1"/>
</dbReference>
<dbReference type="GO" id="GO:0070043">
    <property type="term" value="F:rRNA (guanine-N7-)-methyltransferase activity"/>
    <property type="evidence" value="ECO:0007669"/>
    <property type="project" value="UniProtKB-UniRule"/>
</dbReference>
<keyword evidence="1 6" id="KW-0963">Cytoplasm</keyword>
<evidence type="ECO:0000256" key="5">
    <source>
        <dbReference type="ARBA" id="ARBA00022691"/>
    </source>
</evidence>
<dbReference type="Gene3D" id="3.40.50.150">
    <property type="entry name" value="Vaccinia Virus protein VP39"/>
    <property type="match status" value="1"/>
</dbReference>
<dbReference type="InterPro" id="IPR003682">
    <property type="entry name" value="rRNA_ssu_MeTfrase_G"/>
</dbReference>
<comment type="similarity">
    <text evidence="6">Belongs to the methyltransferase superfamily. RNA methyltransferase RsmG family.</text>
</comment>
<feature type="binding site" evidence="6">
    <location>
        <position position="138"/>
    </location>
    <ligand>
        <name>S-adenosyl-L-methionine</name>
        <dbReference type="ChEBI" id="CHEBI:59789"/>
    </ligand>
</feature>
<keyword evidence="3 6" id="KW-0489">Methyltransferase</keyword>
<evidence type="ECO:0000313" key="8">
    <source>
        <dbReference type="Proteomes" id="UP000292347"/>
    </source>
</evidence>
<keyword evidence="5 6" id="KW-0949">S-adenosyl-L-methionine</keyword>
<comment type="caution">
    <text evidence="6">Lacks conserved residue(s) required for the propagation of feature annotation.</text>
</comment>
<dbReference type="Pfam" id="PF02527">
    <property type="entry name" value="GidB"/>
    <property type="match status" value="1"/>
</dbReference>
<feature type="binding site" evidence="6">
    <location>
        <position position="73"/>
    </location>
    <ligand>
        <name>S-adenosyl-L-methionine</name>
        <dbReference type="ChEBI" id="CHEBI:59789"/>
    </ligand>
</feature>
<accession>A0A4Q2IM69</accession>
<dbReference type="EMBL" id="SDPT01000003">
    <property type="protein sequence ID" value="RXZ30349.1"/>
    <property type="molecule type" value="Genomic_DNA"/>
</dbReference>
<feature type="binding site" evidence="6">
    <location>
        <begin position="123"/>
        <end position="124"/>
    </location>
    <ligand>
        <name>S-adenosyl-L-methionine</name>
        <dbReference type="ChEBI" id="CHEBI:59789"/>
    </ligand>
</feature>
<dbReference type="SUPFAM" id="SSF53335">
    <property type="entry name" value="S-adenosyl-L-methionine-dependent methyltransferases"/>
    <property type="match status" value="1"/>
</dbReference>
<dbReference type="RefSeq" id="WP_129342769.1">
    <property type="nucleotide sequence ID" value="NZ_JACIDD010000003.1"/>
</dbReference>
<organism evidence="7 8">
    <name type="scientific">Sphingomonas desiccabilis</name>
    <dbReference type="NCBI Taxonomy" id="429134"/>
    <lineage>
        <taxon>Bacteria</taxon>
        <taxon>Pseudomonadati</taxon>
        <taxon>Pseudomonadota</taxon>
        <taxon>Alphaproteobacteria</taxon>
        <taxon>Sphingomonadales</taxon>
        <taxon>Sphingomonadaceae</taxon>
        <taxon>Sphingomonas</taxon>
    </lineage>
</organism>
<evidence type="ECO:0000256" key="2">
    <source>
        <dbReference type="ARBA" id="ARBA00022552"/>
    </source>
</evidence>
<keyword evidence="4 6" id="KW-0808">Transferase</keyword>
<proteinExistence type="inferred from homology"/>
<evidence type="ECO:0000256" key="3">
    <source>
        <dbReference type="ARBA" id="ARBA00022603"/>
    </source>
</evidence>